<dbReference type="GO" id="GO:0008795">
    <property type="term" value="F:NAD+ synthase activity"/>
    <property type="evidence" value="ECO:0007669"/>
    <property type="project" value="UniProtKB-EC"/>
</dbReference>
<dbReference type="AlphaFoldDB" id="A0A644THA1"/>
<dbReference type="InterPro" id="IPR003694">
    <property type="entry name" value="NAD_synthase"/>
</dbReference>
<dbReference type="EC" id="6.3.1.5" evidence="10"/>
<accession>A0A644THA1</accession>
<dbReference type="InterPro" id="IPR014729">
    <property type="entry name" value="Rossmann-like_a/b/a_fold"/>
</dbReference>
<dbReference type="NCBIfam" id="NF010587">
    <property type="entry name" value="PRK13980.1"/>
    <property type="match status" value="1"/>
</dbReference>
<dbReference type="FunFam" id="3.40.50.620:FF:000106">
    <property type="entry name" value="Glutamine-dependent NAD(+) synthetase"/>
    <property type="match status" value="1"/>
</dbReference>
<organism evidence="10">
    <name type="scientific">bioreactor metagenome</name>
    <dbReference type="NCBI Taxonomy" id="1076179"/>
    <lineage>
        <taxon>unclassified sequences</taxon>
        <taxon>metagenomes</taxon>
        <taxon>ecological metagenomes</taxon>
    </lineage>
</organism>
<proteinExistence type="inferred from homology"/>
<evidence type="ECO:0000256" key="3">
    <source>
        <dbReference type="ARBA" id="ARBA00022598"/>
    </source>
</evidence>
<reference evidence="10" key="1">
    <citation type="submission" date="2019-08" db="EMBL/GenBank/DDBJ databases">
        <authorList>
            <person name="Kucharzyk K."/>
            <person name="Murdoch R.W."/>
            <person name="Higgins S."/>
            <person name="Loffler F."/>
        </authorList>
    </citation>
    <scope>NUCLEOTIDE SEQUENCE</scope>
</reference>
<sequence length="254" mass="28399">MKDWKKIKQYLISFLKDEVSKASFEKVTVGLSGGLDSAVVAILCKEAFGKNLNCVLMPSQFSSQSSIEHAIEVCEKFDIRYDIVSIEPMVSAFLKNMDNDKLRIGNFSARMRMSVLYDISFKEKSLVVGTSNKSELLLGYGTIFGDIACAINPIGEIYKSDEFEFAKLLGVPESILTKAPSADLWEGQSDEDELGHTYKEIDDLLKLMVDDKKSKDELLKLGFEASFIDKINNRMKANAFKGKLPTIAKLGEYL</sequence>
<dbReference type="EMBL" id="VSSQ01000031">
    <property type="protein sequence ID" value="MPL66336.1"/>
    <property type="molecule type" value="Genomic_DNA"/>
</dbReference>
<dbReference type="CDD" id="cd00553">
    <property type="entry name" value="NAD_synthase"/>
    <property type="match status" value="1"/>
</dbReference>
<dbReference type="InterPro" id="IPR022310">
    <property type="entry name" value="NAD/GMP_synthase"/>
</dbReference>
<keyword evidence="6" id="KW-0067">ATP-binding</keyword>
<protein>
    <submittedName>
        <fullName evidence="10">NH(3)-dependent NAD(+) synthetase</fullName>
        <ecNumber evidence="10">6.3.1.5</ecNumber>
    </submittedName>
</protein>
<keyword evidence="5" id="KW-0547">Nucleotide-binding</keyword>
<evidence type="ECO:0000256" key="4">
    <source>
        <dbReference type="ARBA" id="ARBA00022723"/>
    </source>
</evidence>
<dbReference type="NCBIfam" id="TIGR00552">
    <property type="entry name" value="nadE"/>
    <property type="match status" value="1"/>
</dbReference>
<dbReference type="InterPro" id="IPR022926">
    <property type="entry name" value="NH(3)-dep_NAD(+)_synth"/>
</dbReference>
<keyword evidence="8" id="KW-0520">NAD</keyword>
<dbReference type="SUPFAM" id="SSF52402">
    <property type="entry name" value="Adenine nucleotide alpha hydrolases-like"/>
    <property type="match status" value="1"/>
</dbReference>
<keyword evidence="3 10" id="KW-0436">Ligase</keyword>
<dbReference type="UniPathway" id="UPA00253"/>
<keyword evidence="7" id="KW-0460">Magnesium</keyword>
<evidence type="ECO:0000256" key="2">
    <source>
        <dbReference type="ARBA" id="ARBA00005859"/>
    </source>
</evidence>
<dbReference type="GO" id="GO:0009435">
    <property type="term" value="P:NAD+ biosynthetic process"/>
    <property type="evidence" value="ECO:0007669"/>
    <property type="project" value="UniProtKB-UniPathway"/>
</dbReference>
<evidence type="ECO:0000256" key="8">
    <source>
        <dbReference type="ARBA" id="ARBA00023027"/>
    </source>
</evidence>
<evidence type="ECO:0000256" key="5">
    <source>
        <dbReference type="ARBA" id="ARBA00022741"/>
    </source>
</evidence>
<evidence type="ECO:0000256" key="6">
    <source>
        <dbReference type="ARBA" id="ARBA00022840"/>
    </source>
</evidence>
<dbReference type="HAMAP" id="MF_00193">
    <property type="entry name" value="NadE_ammonia_dep"/>
    <property type="match status" value="1"/>
</dbReference>
<name>A0A644THA1_9ZZZZ</name>
<dbReference type="Gene3D" id="3.40.50.620">
    <property type="entry name" value="HUPs"/>
    <property type="match status" value="1"/>
</dbReference>
<dbReference type="GO" id="GO:0005524">
    <property type="term" value="F:ATP binding"/>
    <property type="evidence" value="ECO:0007669"/>
    <property type="project" value="UniProtKB-KW"/>
</dbReference>
<evidence type="ECO:0000256" key="7">
    <source>
        <dbReference type="ARBA" id="ARBA00022842"/>
    </source>
</evidence>
<dbReference type="GO" id="GO:0046872">
    <property type="term" value="F:metal ion binding"/>
    <property type="evidence" value="ECO:0007669"/>
    <property type="project" value="UniProtKB-KW"/>
</dbReference>
<comment type="similarity">
    <text evidence="2">Belongs to the NAD synthetase family.</text>
</comment>
<comment type="pathway">
    <text evidence="1">Cofactor biosynthesis; NAD(+) biosynthesis.</text>
</comment>
<keyword evidence="4" id="KW-0479">Metal-binding</keyword>
<dbReference type="Pfam" id="PF02540">
    <property type="entry name" value="NAD_synthase"/>
    <property type="match status" value="1"/>
</dbReference>
<dbReference type="GO" id="GO:0005737">
    <property type="term" value="C:cytoplasm"/>
    <property type="evidence" value="ECO:0007669"/>
    <property type="project" value="InterPro"/>
</dbReference>
<evidence type="ECO:0000313" key="10">
    <source>
        <dbReference type="EMBL" id="MPL66336.1"/>
    </source>
</evidence>
<dbReference type="PANTHER" id="PTHR23090:SF9">
    <property type="entry name" value="GLUTAMINE-DEPENDENT NAD(+) SYNTHETASE"/>
    <property type="match status" value="1"/>
</dbReference>
<dbReference type="GO" id="GO:0004359">
    <property type="term" value="F:glutaminase activity"/>
    <property type="evidence" value="ECO:0007669"/>
    <property type="project" value="InterPro"/>
</dbReference>
<evidence type="ECO:0000256" key="1">
    <source>
        <dbReference type="ARBA" id="ARBA00004790"/>
    </source>
</evidence>
<comment type="caution">
    <text evidence="10">The sequence shown here is derived from an EMBL/GenBank/DDBJ whole genome shotgun (WGS) entry which is preliminary data.</text>
</comment>
<evidence type="ECO:0000259" key="9">
    <source>
        <dbReference type="Pfam" id="PF02540"/>
    </source>
</evidence>
<feature type="domain" description="NAD/GMP synthase" evidence="9">
    <location>
        <begin position="9"/>
        <end position="245"/>
    </location>
</feature>
<gene>
    <name evidence="10" type="primary">nadE_6</name>
    <name evidence="10" type="ORF">SDC9_12006</name>
</gene>
<dbReference type="GO" id="GO:0003952">
    <property type="term" value="F:NAD+ synthase (glutamine-hydrolyzing) activity"/>
    <property type="evidence" value="ECO:0007669"/>
    <property type="project" value="InterPro"/>
</dbReference>
<dbReference type="PANTHER" id="PTHR23090">
    <property type="entry name" value="NH 3 /GLUTAMINE-DEPENDENT NAD + SYNTHETASE"/>
    <property type="match status" value="1"/>
</dbReference>